<dbReference type="InterPro" id="IPR022176">
    <property type="entry name" value="ApoB100_C"/>
</dbReference>
<dbReference type="InterPro" id="IPR011030">
    <property type="entry name" value="Lipovitellin_superhlx_dom"/>
</dbReference>
<evidence type="ECO:0000313" key="24">
    <source>
        <dbReference type="Proteomes" id="UP000694545"/>
    </source>
</evidence>
<evidence type="ECO:0000256" key="6">
    <source>
        <dbReference type="ARBA" id="ARBA00022513"/>
    </source>
</evidence>
<organism evidence="23 24">
    <name type="scientific">Varanus komodoensis</name>
    <name type="common">Komodo dragon</name>
    <dbReference type="NCBI Taxonomy" id="61221"/>
    <lineage>
        <taxon>Eukaryota</taxon>
        <taxon>Metazoa</taxon>
        <taxon>Chordata</taxon>
        <taxon>Craniata</taxon>
        <taxon>Vertebrata</taxon>
        <taxon>Euteleostomi</taxon>
        <taxon>Lepidosauria</taxon>
        <taxon>Squamata</taxon>
        <taxon>Bifurcata</taxon>
        <taxon>Unidentata</taxon>
        <taxon>Episquamata</taxon>
        <taxon>Toxicofera</taxon>
        <taxon>Anguimorpha</taxon>
        <taxon>Paleoanguimorpha</taxon>
        <taxon>Varanoidea</taxon>
        <taxon>Varanidae</taxon>
        <taxon>Varanus</taxon>
    </lineage>
</organism>
<feature type="domain" description="Vitellogenin" evidence="22">
    <location>
        <begin position="25"/>
        <end position="647"/>
    </location>
</feature>
<dbReference type="Gene3D" id="2.30.230.10">
    <property type="entry name" value="Lipovitellin, beta-sheet shell regions, chain A"/>
    <property type="match status" value="1"/>
</dbReference>
<dbReference type="SUPFAM" id="SSF48431">
    <property type="entry name" value="Lipovitellin-phosvitin complex, superhelical domain"/>
    <property type="match status" value="1"/>
</dbReference>
<evidence type="ECO:0000256" key="14">
    <source>
        <dbReference type="ARBA" id="ARBA00023098"/>
    </source>
</evidence>
<evidence type="ECO:0000256" key="1">
    <source>
        <dbReference type="ARBA" id="ARBA00004496"/>
    </source>
</evidence>
<feature type="coiled-coil region" evidence="20">
    <location>
        <begin position="2216"/>
        <end position="2243"/>
    </location>
</feature>
<comment type="caution">
    <text evidence="19">Lacks conserved residue(s) required for the propagation of feature annotation.</text>
</comment>
<reference evidence="23" key="2">
    <citation type="submission" date="2025-09" db="UniProtKB">
        <authorList>
            <consortium name="Ensembl"/>
        </authorList>
    </citation>
    <scope>IDENTIFICATION</scope>
</reference>
<dbReference type="Gene3D" id="1.25.10.20">
    <property type="entry name" value="Vitellinogen, superhelical"/>
    <property type="match status" value="1"/>
</dbReference>
<feature type="coiled-coil region" evidence="20">
    <location>
        <begin position="4070"/>
        <end position="4115"/>
    </location>
</feature>
<dbReference type="GO" id="GO:0005811">
    <property type="term" value="C:lipid droplet"/>
    <property type="evidence" value="ECO:0007669"/>
    <property type="project" value="UniProtKB-SubCell"/>
</dbReference>
<feature type="chain" id="PRO_5034286122" evidence="21">
    <location>
        <begin position="23"/>
        <end position="4531"/>
    </location>
</feature>
<evidence type="ECO:0000256" key="7">
    <source>
        <dbReference type="ARBA" id="ARBA00022525"/>
    </source>
</evidence>
<dbReference type="OMA" id="FTCAYEN"/>
<dbReference type="PANTHER" id="PTHR13769:SF1">
    <property type="entry name" value="APOLIPOPROTEIN B-100"/>
    <property type="match status" value="1"/>
</dbReference>
<evidence type="ECO:0000256" key="10">
    <source>
        <dbReference type="ARBA" id="ARBA00022677"/>
    </source>
</evidence>
<dbReference type="GO" id="GO:0008203">
    <property type="term" value="P:cholesterol metabolic process"/>
    <property type="evidence" value="ECO:0007669"/>
    <property type="project" value="UniProtKB-KW"/>
</dbReference>
<dbReference type="InterPro" id="IPR052418">
    <property type="entry name" value="Apolipoprotein_B"/>
</dbReference>
<evidence type="ECO:0000256" key="2">
    <source>
        <dbReference type="ARBA" id="ARBA00004502"/>
    </source>
</evidence>
<dbReference type="GO" id="GO:0005737">
    <property type="term" value="C:cytoplasm"/>
    <property type="evidence" value="ECO:0007669"/>
    <property type="project" value="UniProtKB-SubCell"/>
</dbReference>
<keyword evidence="14" id="KW-0443">Lipid metabolism</keyword>
<evidence type="ECO:0000256" key="16">
    <source>
        <dbReference type="ARBA" id="ARBA00023180"/>
    </source>
</evidence>
<keyword evidence="13" id="KW-0445">Lipid transport</keyword>
<dbReference type="InterPro" id="IPR001747">
    <property type="entry name" value="Vitellogenin_N"/>
</dbReference>
<dbReference type="GO" id="GO:0030301">
    <property type="term" value="P:cholesterol transport"/>
    <property type="evidence" value="ECO:0007669"/>
    <property type="project" value="TreeGrafter"/>
</dbReference>
<dbReference type="SMART" id="SM01169">
    <property type="entry name" value="DUF1943"/>
    <property type="match status" value="1"/>
</dbReference>
<dbReference type="GO" id="GO:0042953">
    <property type="term" value="P:lipoprotein transport"/>
    <property type="evidence" value="ECO:0007669"/>
    <property type="project" value="TreeGrafter"/>
</dbReference>
<keyword evidence="9" id="KW-0358">Heparin-binding</keyword>
<dbReference type="Gene3D" id="2.20.80.10">
    <property type="entry name" value="Lipovitellin-phosvitin complex, chain A, domain 4"/>
    <property type="match status" value="1"/>
</dbReference>
<dbReference type="GO" id="GO:0034362">
    <property type="term" value="C:low-density lipoprotein particle"/>
    <property type="evidence" value="ECO:0007669"/>
    <property type="project" value="UniProtKB-KW"/>
</dbReference>
<evidence type="ECO:0000256" key="12">
    <source>
        <dbReference type="ARBA" id="ARBA00022729"/>
    </source>
</evidence>
<dbReference type="InterPro" id="IPR015255">
    <property type="entry name" value="Vitellinogen_open_b-sht"/>
</dbReference>
<dbReference type="GO" id="GO:0042632">
    <property type="term" value="P:cholesterol homeostasis"/>
    <property type="evidence" value="ECO:0007669"/>
    <property type="project" value="TreeGrafter"/>
</dbReference>
<dbReference type="Ensembl" id="ENSVKKT00000016042.1">
    <property type="protein sequence ID" value="ENSVKKP00000015669.1"/>
    <property type="gene ID" value="ENSVKKG00000010708.1"/>
</dbReference>
<keyword evidence="18" id="KW-0850">VLDL</keyword>
<keyword evidence="15" id="KW-1207">Sterol metabolism</keyword>
<sequence>KKPSRCLLCANILTCLFLVGEATRFKHMRNYVYLYEVDTASGVTGTAGSYFGSKINCKVELEVPQTCHYTMRTSQCTLREVSGVDSEGRPLLKESKNSDDFAAAMSQSDLKFSIQDGKHVQLYPADNEPTHILNIKRGIISALLVPMETSSDQQLSMDTIYGKCDSNVEIQNWKSNPAASADIVISRNLKNCDNFSSIRDHVSPVALIKGLNTPLSSLISSNQRCQYIIDSKKKHISDVTCTEKHLFLPFSYKNEYGMMAKVTQTLKLEETPKINNRNFDGKAELSLEAVETKFSRHSNAVLKVLQELQKLSVTEQNQKRASLFYRFVTGLRGLHNATLNALVPKMIETSSPITIQALAQCGTPECFGAILQVMRTSNVDPVVADAVTYTLGWLPSPCTKRIREILNMARHYQSRPSFYALSNAVNRFYDNERTITTDIKDVAGFMTSLINNECSGDEELTYLTLRTIGNMGKVMEEANPQVKHSLKTCIRSNTASPAVQKAAIQALRKMTITEEDQGILVKVFQESSSPAEKRLTAYLMMMRNPSPPDISKAIKVLQRDKNEQVKSFVASHIANILDSEDVFTESLKNKIQEALKGAQVPTVKDFRRFSRNYQVSLSKPWSSEPSSGKLEGNLLFDPNSYVPKESMLKTTLQLFGPKPLDVMEIGLDGKNFEPTLEALFGPKGFFPDSATRALYWVDGKVPQGVSQAIFDYFGQSKEGAQDQSHDLMKGIMVNLEKAVNEIRSKETPEARAYLQIFEKELGYLKLSDIKLYGTNRFLFCSQIVHAISSGAEKDLFLHYIFMDNEFELPTGAGLQLHVAFSGVATPGAKVGVKISQRNLQAELVAKPSVAAEFITHMGVNFPEFAKTGVQMNTNLYHESGTEVHVALKAGKLKFTIPAPKTPTKLFSISNVLHLVSQTRTEAFRPLTENRESRTSCSPSFIGLHFCTTVEYPNASSTGEAPYFPLTGETRYEVELKPTGEVKEYSASANYEAVKEGEDLIDILKFSAQAEGVKQYEATLTFSYNRGKKIFNSDFQVPYFNIDLGTNFRLTDSSTHKKKAYALIVDLNNKKVPEVTLTGRIGYAPGKESTVEASISVPRLQSQAKTDFSLLRSRNGMECRIDSSGTIYGSSVSERIMLRYDDEKVEMEWNSGTSAALKKMSPMMPVDFMEYAKVLRKHANMLLDHQVANTDMTLRHIVSHLLTAISTSLQQGSRNVPYAQTIQDKLNGLQELKLQSMDFISIPEELFFRSDGQIKYIWNKDSMTITIPVPLGGKSSHDLRVPENIWLPPLAMPLLGVNMPSQDFLLPSFTIPKSYALNIPLLGTLEASSNVYSNYYNWSGSYSLANTTGDTLSLRTRYFMRADCVLDLLSYNIQGQGGTSFDQNAFSCDYENTLKHGLLSSHFQYSKAEQFNPSPTSKTALTFKTSSPLGAQFSLSIHEDAKDSNNLLVRNVDVEGQLNVASAFAKTTYTHSTTYDTSKLTWVGESNLKFDSSILQATNQITGRQTEDAWTITSFSNVQNGFLTNTASLKYQNSQLKLSSETAGNHRDFAILNKLDVSLGGQGATLRSEYQASWMENKYYALISGSANNRGAELISHVSAKGERNNAEHKSELSINQNGLASSSTSKLQFNLLMLENEMNAQIGLSGASAKINTNGRFGKHHAMFNLDGKVALTEVMLVSVYQGSISDADSTNTLTFKVNKGGLKFSNNLIGSYKEMKLEHTHDLNIVGLSLTYASNLDHTISQGKSHKHHLDFQLEPFSLTGSVNNELKYGTANVNNNARFQLEPRKINLDGKVKGAFGRSEVKHAYTFTCEDLKAHLKTDTVANIQAVALTHRVDLNVAGLSSTLTVNTDCHSRSLTFSNEVRTVAAPFKVTADMRTNADGRVLLLGEHSGKLYNKFLLHAEPLAFTFSHDYQGSTAHTLSSGKVHKTSLDNKATVLLMPSEQKSTWTMKTELNNNVHTQELSVFNDPKAIGVKLSGQTLADLSLLDLPINIPFTDAETVNLIDAFDLRENTAQPQEFALSFSVLYDKNEDMHVINLPFLEKLPVYYEQCRQSFLAALEAVQKSLQSVNVDQFVRKYKATLDKLSQQVNDYVDSFDLESKVNILKEKLDAFAKDYIITVEDFQLVLEKARTSLQEAFLKLQTLLVEAEKYIKESYDFRTAILQFIEQIVEKLKTLDRQYKISANMMDTIEQLQSVISQYDLSQIGSSAAAWAKNIDDQYKIKAQMQEKLDQLKKQIQSIDVQHIAESLKHQVEAIDFKTLMNKLEEFLPRQHMNQILEQLKYILLSLMEQLGVFENINVLQAKMHELIVNYQIDQQVKALMDKVIEFFKQQKIRETVQKLTVSLRKIDIKSLFNQLQKYIDDIIKQLQTFDFKNVVEEINNVLDIVIKQLKSFDYNKFVDELNHKIREGTQKINDEIRALELPQKLEAAIQLIKEVNAVVLQYIKKLEETRLAIVVDWLNDLLSSTAVKELKKKIRDYLEEVRDIIYQMDIPTECQKHLEKASQVYNAIITYLVDQWNAASKKIALLAEQYNVKNMADHLNHFVETGFLVPEIRTGIINMAAFEISLRALREATIQTPAFTVPFTDLYVPSYQINLKKLQEIRITARFTTPEFTILNTYKVPSYTIDLNEIKLKIVKMIDQIMTSDFQFPAGDVYFQDLKIKDMYFFDFSFPEMNLPELQIPALSIPTLNLSEFQFEDIAIPEFQIPRIPHSLTVPTFGKLSGAFRVASPFFTLNTNAGFQNVTTVAHSPEFVASVSAVATSKVDALAFSMTADTRLKAPEMQRLVLKDSLKFSHLYLKVDHAGEITFLRTSVQGNAETTINFHTARNAIELHNRLMVNLQNMISMESKTTYTHMLNVPKSQFTSQAELSNDIKTVLEAGHVSVSSIGKGNWKWNTRDYSDEGTHDSNLSFSVEGSVAAFVVENKINDKYLKVNQRLAYEYTLPSSASLRVSSRIESPPLGRSTLNLQGTLNLAELKVELQGAHEAKLSGRISGTISNDVNLLVQPFEISTSTNNEMNVKVSFPLKMVGKIEGLNKYGLILNPSTQKISWIAEGRFNQYKYAHNVSASNNDDSIEASVSMNGDANLEFLNTPLSIPQQTIPYVDIKTPHVQGYSLWEETGLKNLLKTTKQSFSLNLKAQYKKNKDVHSFEIPLDGVHRALNNHIKFFNTHFEKGRDTTLAFLTASYNQAKANFEKYKVDTSASQAPQMFKIRGYTIPVLNIEISPFTAELPAFGYVIPKEMSTPSFTFPFVGMSVPSYTFVLPSLELPVLHIPHSLQTLKLPSYRAHPSYVHMPALGNFTTEFSFKSSVITLNTNAGLFNQSDIIARLSSSSSSVIDALQYKLDGTVSLTRKRGLKLASALSLNNKFIYENHDSTISLTRKNIEASVTTTAKINIPGLYVGFQQELKGNAKSKPIITSTINLNYELNTFPAFCKGEVAHKVTLESILSYLSMDTSTKGSINAEFRKSHAFSGTLTHEANAYINAKTVRSAVKFETSSGVDGVWNFDTKENVAIEASTSRLYAVWEHAGENNVQYHLIVNGKGNQNCKVTFELAPGSMSAALQMQAAHLHYLFGETSVNHAMSMVSNNEHQKIDWKTEGQFYDIFLGHDLQLANYQTEIRFGLSESLGGHLHFLKHPLPVYERSLWDILKLDLTTRAEDRQYLNVSTAIVYTKNEDGYFFPLNVNQLADGFTLTIPEMELKVQNPVTTPEFSIPFTTLQVPSYTVDLREIKVPKNLTTIPFDIKFPSLPVVKFPKLDVLTSYEEYKIPYLEFTLPKHLLTVSEFTLPKTLSLSNMNVDLSAIAKKIADFELPTITIPEQQVEIPGFKIALPAGIYFPKFGALACSFKLDSPIYNSTWNTELKNNKGSFQHSIDLTASSPLQFLEYDLDGVATYRYEDDRFTINTQGSFAHRDLSAAYKEDFVLIFDHTASLDITSPTFTDMQVRFQADNSKFVTSVSSSSAGTLGFQINQDTDVLGSKIYYRTQSDPQKDVDVFKSEISFKNPEMIQVKTNWEENGAMDLLKGLKEKGPRMADALYHAVNKYHQEHTGMAISTATSKLKDNLKDSVDTAYRRTLDNINEVEQQLRVMSDEATGKYEVMRKKARKLYRELADQADQITYDQIRGLYSNSTMKAIGEYHERMNHFIDSSFEYFMTTRFQVPGVDGKHTGEELYVMATKNFAKVADLCITKLQEYLNALIEFFTEVEVKIPVFNEVIRGSVILDEIKTFLAHMQNKVSQIFVELQEFDFSQHIKNLKVVVQQAFQALEELIRNLQSQNYDYVKDQAKQLSTKFLQALKSLAEDAKYLAPRVENFMQNYVWSISSKLEEFLHTVKELRKQYIDSGIAGWSEKYFEMEEQFLAWLKSFFNAVIEWHTKCVNDAAELVAHLTEKAKEFVENNGKITGLSKMASEKIQYWSEEAKKSAAIQKEQLKDIIQEAFEQLSNYYAQLLSESKNLIDLVINQFITFLQYLQKVVYAFDQSTADILRPYVAVRQGELRIDIPKPFALPPVNSISQMAQLSKENPQKKHTDSAKH</sequence>
<evidence type="ECO:0000313" key="23">
    <source>
        <dbReference type="Ensembl" id="ENSVKKP00000015669.1"/>
    </source>
</evidence>
<dbReference type="GO" id="GO:0120020">
    <property type="term" value="F:cholesterol transfer activity"/>
    <property type="evidence" value="ECO:0007669"/>
    <property type="project" value="TreeGrafter"/>
</dbReference>
<keyword evidence="6" id="KW-0162">Chylomicron</keyword>
<dbReference type="GO" id="GO:0034359">
    <property type="term" value="C:mature chylomicron"/>
    <property type="evidence" value="ECO:0007669"/>
    <property type="project" value="TreeGrafter"/>
</dbReference>
<evidence type="ECO:0000256" key="21">
    <source>
        <dbReference type="SAM" id="SignalP"/>
    </source>
</evidence>
<keyword evidence="10" id="KW-0551">Lipid droplet</keyword>
<protein>
    <submittedName>
        <fullName evidence="23">Apolipoprotein B</fullName>
    </submittedName>
</protein>
<evidence type="ECO:0000256" key="8">
    <source>
        <dbReference type="ARBA" id="ARBA00022548"/>
    </source>
</evidence>
<evidence type="ECO:0000256" key="17">
    <source>
        <dbReference type="ARBA" id="ARBA00023221"/>
    </source>
</evidence>
<dbReference type="Pfam" id="PF06448">
    <property type="entry name" value="DUF1081"/>
    <property type="match status" value="1"/>
</dbReference>
<evidence type="ECO:0000256" key="15">
    <source>
        <dbReference type="ARBA" id="ARBA00023166"/>
    </source>
</evidence>
<keyword evidence="16" id="KW-0325">Glycoprotein</keyword>
<dbReference type="GO" id="GO:0006642">
    <property type="term" value="P:triglyceride mobilization"/>
    <property type="evidence" value="ECO:0007669"/>
    <property type="project" value="TreeGrafter"/>
</dbReference>
<keyword evidence="17" id="KW-0753">Steroid metabolism</keyword>
<dbReference type="Pfam" id="PF01347">
    <property type="entry name" value="Vitellogenin_N"/>
    <property type="match status" value="1"/>
</dbReference>
<comment type="subcellular location">
    <subcellularLocation>
        <location evidence="1">Cytoplasm</location>
    </subcellularLocation>
    <subcellularLocation>
        <location evidence="2">Lipid droplet</location>
    </subcellularLocation>
    <subcellularLocation>
        <location evidence="3">Secreted</location>
    </subcellularLocation>
</comment>
<evidence type="ECO:0000256" key="9">
    <source>
        <dbReference type="ARBA" id="ARBA00022674"/>
    </source>
</evidence>
<evidence type="ECO:0000256" key="3">
    <source>
        <dbReference type="ARBA" id="ARBA00004613"/>
    </source>
</evidence>
<dbReference type="GO" id="GO:0050750">
    <property type="term" value="F:low-density lipoprotein particle receptor binding"/>
    <property type="evidence" value="ECO:0007669"/>
    <property type="project" value="TreeGrafter"/>
</dbReference>
<dbReference type="PANTHER" id="PTHR13769">
    <property type="entry name" value="APOLIPOPROTEIN B"/>
    <property type="match status" value="1"/>
</dbReference>
<reference evidence="23" key="1">
    <citation type="submission" date="2025-08" db="UniProtKB">
        <authorList>
            <consortium name="Ensembl"/>
        </authorList>
    </citation>
    <scope>IDENTIFICATION</scope>
</reference>
<evidence type="ECO:0000256" key="18">
    <source>
        <dbReference type="ARBA" id="ARBA00023313"/>
    </source>
</evidence>
<dbReference type="GO" id="GO:0008201">
    <property type="term" value="F:heparin binding"/>
    <property type="evidence" value="ECO:0007669"/>
    <property type="project" value="UniProtKB-KW"/>
</dbReference>
<dbReference type="InterPro" id="IPR015816">
    <property type="entry name" value="Vitellinogen_b-sht_N"/>
</dbReference>
<evidence type="ECO:0000256" key="13">
    <source>
        <dbReference type="ARBA" id="ARBA00023055"/>
    </source>
</evidence>
<dbReference type="FunFam" id="2.30.230.10:FF:000003">
    <property type="entry name" value="Apolipoprotein B"/>
    <property type="match status" value="1"/>
</dbReference>
<evidence type="ECO:0000256" key="4">
    <source>
        <dbReference type="ARBA" id="ARBA00022448"/>
    </source>
</evidence>
<keyword evidence="20" id="KW-0175">Coiled coil</keyword>
<evidence type="ECO:0000256" key="5">
    <source>
        <dbReference type="ARBA" id="ARBA00022490"/>
    </source>
</evidence>
<keyword evidence="8" id="KW-0153">Cholesterol metabolism</keyword>
<dbReference type="SMART" id="SM00638">
    <property type="entry name" value="LPD_N"/>
    <property type="match status" value="1"/>
</dbReference>
<dbReference type="Pfam" id="PF09172">
    <property type="entry name" value="Vit_open_b-sht"/>
    <property type="match status" value="1"/>
</dbReference>
<evidence type="ECO:0000256" key="19">
    <source>
        <dbReference type="PROSITE-ProRule" id="PRU00557"/>
    </source>
</evidence>
<proteinExistence type="predicted"/>
<keyword evidence="4" id="KW-0813">Transport</keyword>
<feature type="signal peptide" evidence="21">
    <location>
        <begin position="1"/>
        <end position="22"/>
    </location>
</feature>
<feature type="coiled-coil region" evidence="20">
    <location>
        <begin position="4414"/>
        <end position="4445"/>
    </location>
</feature>
<keyword evidence="5" id="KW-0963">Cytoplasm</keyword>
<keyword evidence="11" id="KW-0427">LDL</keyword>
<accession>A0A8D2L298</accession>
<evidence type="ECO:0000259" key="22">
    <source>
        <dbReference type="PROSITE" id="PS51211"/>
    </source>
</evidence>
<dbReference type="SUPFAM" id="SSF56968">
    <property type="entry name" value="Lipovitellin-phosvitin complex, beta-sheet shell regions"/>
    <property type="match status" value="2"/>
</dbReference>
<dbReference type="PROSITE" id="PS51211">
    <property type="entry name" value="VITELLOGENIN"/>
    <property type="match status" value="1"/>
</dbReference>
<dbReference type="InterPro" id="IPR015819">
    <property type="entry name" value="Lipid_transp_b-sht_shell"/>
</dbReference>
<keyword evidence="7" id="KW-0964">Secreted</keyword>
<name>A0A8D2L298_VARKO</name>
<dbReference type="InterPro" id="IPR009454">
    <property type="entry name" value="Lipid_transpt_open_b-sht"/>
</dbReference>
<evidence type="ECO:0000256" key="11">
    <source>
        <dbReference type="ARBA" id="ARBA00022710"/>
    </source>
</evidence>
<dbReference type="Pfam" id="PF12491">
    <property type="entry name" value="ApoB100_C"/>
    <property type="match status" value="1"/>
</dbReference>
<keyword evidence="12 21" id="KW-0732">Signal</keyword>
<dbReference type="GO" id="GO:0034361">
    <property type="term" value="C:very-low-density lipoprotein particle"/>
    <property type="evidence" value="ECO:0007669"/>
    <property type="project" value="UniProtKB-KW"/>
</dbReference>
<evidence type="ECO:0000256" key="20">
    <source>
        <dbReference type="SAM" id="Coils"/>
    </source>
</evidence>
<dbReference type="Proteomes" id="UP000694545">
    <property type="component" value="Unplaced"/>
</dbReference>
<keyword evidence="24" id="KW-1185">Reference proteome</keyword>